<feature type="transmembrane region" description="Helical" evidence="1">
    <location>
        <begin position="233"/>
        <end position="253"/>
    </location>
</feature>
<keyword evidence="1" id="KW-1133">Transmembrane helix</keyword>
<comment type="caution">
    <text evidence="2">The sequence shown here is derived from an EMBL/GenBank/DDBJ whole genome shotgun (WGS) entry which is preliminary data.</text>
</comment>
<feature type="transmembrane region" description="Helical" evidence="1">
    <location>
        <begin position="365"/>
        <end position="386"/>
    </location>
</feature>
<gene>
    <name evidence="2" type="ORF">VLK81_09405</name>
</gene>
<evidence type="ECO:0000313" key="2">
    <source>
        <dbReference type="EMBL" id="MEB3430199.1"/>
    </source>
</evidence>
<keyword evidence="3" id="KW-1185">Reference proteome</keyword>
<dbReference type="Proteomes" id="UP001357733">
    <property type="component" value="Unassembled WGS sequence"/>
</dbReference>
<accession>A0AAW9N0C8</accession>
<feature type="transmembrane region" description="Helical" evidence="1">
    <location>
        <begin position="91"/>
        <end position="116"/>
    </location>
</feature>
<feature type="transmembrane region" description="Helical" evidence="1">
    <location>
        <begin position="265"/>
        <end position="288"/>
    </location>
</feature>
<feature type="transmembrane region" description="Helical" evidence="1">
    <location>
        <begin position="12"/>
        <end position="34"/>
    </location>
</feature>
<proteinExistence type="predicted"/>
<organism evidence="2 3">
    <name type="scientific">Citroniella saccharovorans</name>
    <dbReference type="NCBI Taxonomy" id="2053367"/>
    <lineage>
        <taxon>Bacteria</taxon>
        <taxon>Bacillati</taxon>
        <taxon>Bacillota</taxon>
        <taxon>Tissierellia</taxon>
        <taxon>Tissierellales</taxon>
        <taxon>Peptoniphilaceae</taxon>
        <taxon>Citroniella</taxon>
    </lineage>
</organism>
<keyword evidence="1" id="KW-0472">Membrane</keyword>
<evidence type="ECO:0008006" key="4">
    <source>
        <dbReference type="Google" id="ProtNLM"/>
    </source>
</evidence>
<feature type="transmembrane region" description="Helical" evidence="1">
    <location>
        <begin position="128"/>
        <end position="150"/>
    </location>
</feature>
<name>A0AAW9N0C8_9FIRM</name>
<dbReference type="RefSeq" id="WP_324620391.1">
    <property type="nucleotide sequence ID" value="NZ_JAYKOT010000003.1"/>
</dbReference>
<feature type="transmembrane region" description="Helical" evidence="1">
    <location>
        <begin position="54"/>
        <end position="79"/>
    </location>
</feature>
<sequence>MDNTKRKKEIGLDTFITLFVVVGMFTYIASVMGVGNMFNTLMATAHDLLLNTVFFIMAIAVLTGALSKLFSEFGVIALVNKIISPIMKPLYNLPGAAALGVVTTFLSDNPAIIGLAADSGFKKYFKDWQIPTLCNLGTSFGMGLIVWTFLSSQGNGSEYMKAASIGLLGAVIGSIVSVRVMMIFTKKFFGYDKEKEALQKLAKSDGYREITEGSTVERVLNALLEGGKNGVQIGFDIIPGVVVICSLVMILTYKGSVDPQTGNMVYTGAAYEGVALIPKVGAFLSPVLNTLFGFTSNEAIAFPLTALGSVGAALGMVPKLLTDGSITANDIAVFTALGMCWSGYLSTHVGMMDALGVRKLAPKAILSHTLGGLAAGISAHFLFLLLG</sequence>
<keyword evidence="1" id="KW-0812">Transmembrane</keyword>
<reference evidence="2 3" key="1">
    <citation type="submission" date="2024-01" db="EMBL/GenBank/DDBJ databases">
        <title>Complete genome sequence of Citroniella saccharovorans strain M6.X9, isolated from human fecal sample.</title>
        <authorList>
            <person name="Cheng G."/>
            <person name="Westerholm M."/>
            <person name="Schnurer A."/>
        </authorList>
    </citation>
    <scope>NUCLEOTIDE SEQUENCE [LARGE SCALE GENOMIC DNA]</scope>
    <source>
        <strain evidence="2 3">DSM 29873</strain>
    </source>
</reference>
<feature type="transmembrane region" description="Helical" evidence="1">
    <location>
        <begin position="162"/>
        <end position="184"/>
    </location>
</feature>
<evidence type="ECO:0000256" key="1">
    <source>
        <dbReference type="SAM" id="Phobius"/>
    </source>
</evidence>
<protein>
    <recommendedName>
        <fullName evidence="4">Transporter gate domain protein</fullName>
    </recommendedName>
</protein>
<dbReference type="EMBL" id="JAYKOT010000003">
    <property type="protein sequence ID" value="MEB3430199.1"/>
    <property type="molecule type" value="Genomic_DNA"/>
</dbReference>
<dbReference type="AlphaFoldDB" id="A0AAW9N0C8"/>
<feature type="transmembrane region" description="Helical" evidence="1">
    <location>
        <begin position="300"/>
        <end position="321"/>
    </location>
</feature>
<feature type="transmembrane region" description="Helical" evidence="1">
    <location>
        <begin position="328"/>
        <end position="345"/>
    </location>
</feature>
<evidence type="ECO:0000313" key="3">
    <source>
        <dbReference type="Proteomes" id="UP001357733"/>
    </source>
</evidence>